<name>A0A7W9JBF3_9ACTN</name>
<sequence>MAKQINIGDNIDLGKVGYVSLPDGAVVTSGATYTVRHEGKHVAFGTETVEYDVVDPNKPRKSKADEPEVMLPTNPPKHPAGPPAPPSA</sequence>
<proteinExistence type="predicted"/>
<dbReference type="AlphaFoldDB" id="A0A7W9JBF3"/>
<evidence type="ECO:0000256" key="1">
    <source>
        <dbReference type="SAM" id="MobiDB-lite"/>
    </source>
</evidence>
<feature type="compositionally biased region" description="Basic and acidic residues" evidence="1">
    <location>
        <begin position="55"/>
        <end position="66"/>
    </location>
</feature>
<feature type="compositionally biased region" description="Pro residues" evidence="1">
    <location>
        <begin position="73"/>
        <end position="88"/>
    </location>
</feature>
<dbReference type="Proteomes" id="UP000549971">
    <property type="component" value="Unassembled WGS sequence"/>
</dbReference>
<dbReference type="RefSeq" id="WP_184799761.1">
    <property type="nucleotide sequence ID" value="NZ_JACHMY010000001.1"/>
</dbReference>
<comment type="caution">
    <text evidence="2">The sequence shown here is derived from an EMBL/GenBank/DDBJ whole genome shotgun (WGS) entry which is preliminary data.</text>
</comment>
<evidence type="ECO:0000313" key="3">
    <source>
        <dbReference type="Proteomes" id="UP000549971"/>
    </source>
</evidence>
<gene>
    <name evidence="2" type="ORF">HDA39_005441</name>
</gene>
<reference evidence="2 3" key="1">
    <citation type="submission" date="2020-08" db="EMBL/GenBank/DDBJ databases">
        <title>Sequencing the genomes of 1000 actinobacteria strains.</title>
        <authorList>
            <person name="Klenk H.-P."/>
        </authorList>
    </citation>
    <scope>NUCLEOTIDE SEQUENCE [LARGE SCALE GENOMIC DNA]</scope>
    <source>
        <strain evidence="2 3">DSM 28967</strain>
    </source>
</reference>
<keyword evidence="3" id="KW-1185">Reference proteome</keyword>
<organism evidence="2 3">
    <name type="scientific">Kribbella italica</name>
    <dbReference type="NCBI Taxonomy" id="1540520"/>
    <lineage>
        <taxon>Bacteria</taxon>
        <taxon>Bacillati</taxon>
        <taxon>Actinomycetota</taxon>
        <taxon>Actinomycetes</taxon>
        <taxon>Propionibacteriales</taxon>
        <taxon>Kribbellaceae</taxon>
        <taxon>Kribbella</taxon>
    </lineage>
</organism>
<dbReference type="EMBL" id="JACHMY010000001">
    <property type="protein sequence ID" value="MBB5838707.1"/>
    <property type="molecule type" value="Genomic_DNA"/>
</dbReference>
<feature type="region of interest" description="Disordered" evidence="1">
    <location>
        <begin position="53"/>
        <end position="88"/>
    </location>
</feature>
<protein>
    <submittedName>
        <fullName evidence="2">Uncharacterized protein</fullName>
    </submittedName>
</protein>
<evidence type="ECO:0000313" key="2">
    <source>
        <dbReference type="EMBL" id="MBB5838707.1"/>
    </source>
</evidence>
<accession>A0A7W9JBF3</accession>